<keyword evidence="3" id="KW-1185">Reference proteome</keyword>
<dbReference type="AlphaFoldDB" id="A0A410DMN1"/>
<reference evidence="2 3" key="1">
    <citation type="submission" date="2018-01" db="EMBL/GenBank/DDBJ databases">
        <title>Genome Sequencing and Assembly of Anaerobacter polyendosporus strain CT4.</title>
        <authorList>
            <person name="Tachaapaikoon C."/>
            <person name="Sutheeworapong S."/>
            <person name="Jenjaroenpun P."/>
            <person name="Wongsurawat T."/>
            <person name="Nookeaw I."/>
            <person name="Cheawchanlertfa P."/>
            <person name="Kosugi A."/>
            <person name="Cheevadhanarak S."/>
            <person name="Ratanakhanokchai K."/>
        </authorList>
    </citation>
    <scope>NUCLEOTIDE SEQUENCE [LARGE SCALE GENOMIC DNA]</scope>
    <source>
        <strain evidence="2 3">CT4</strain>
    </source>
</reference>
<keyword evidence="1" id="KW-0472">Membrane</keyword>
<keyword evidence="1" id="KW-1133">Transmembrane helix</keyword>
<gene>
    <name evidence="2" type="ORF">C1I91_00645</name>
</gene>
<accession>A0A410DMN1</accession>
<evidence type="ECO:0000313" key="3">
    <source>
        <dbReference type="Proteomes" id="UP000286268"/>
    </source>
</evidence>
<proteinExistence type="predicted"/>
<organism evidence="2 3">
    <name type="scientific">Clostridium manihotivorum</name>
    <dbReference type="NCBI Taxonomy" id="2320868"/>
    <lineage>
        <taxon>Bacteria</taxon>
        <taxon>Bacillati</taxon>
        <taxon>Bacillota</taxon>
        <taxon>Clostridia</taxon>
        <taxon>Eubacteriales</taxon>
        <taxon>Clostridiaceae</taxon>
        <taxon>Clostridium</taxon>
    </lineage>
</organism>
<dbReference type="KEGG" id="cmah:C1I91_00645"/>
<dbReference type="EMBL" id="CP025746">
    <property type="protein sequence ID" value="QAA30309.1"/>
    <property type="molecule type" value="Genomic_DNA"/>
</dbReference>
<name>A0A410DMN1_9CLOT</name>
<sequence length="96" mass="10479">MLDAWSLASLPFAISLLLDSKSTFSYDSLLSSFSKVVVSILAGLSSMFDSLYLCIPIAIVEIIPIPTTMFVAIKTFSFLPIFPPISAKSCINRLKI</sequence>
<evidence type="ECO:0000313" key="2">
    <source>
        <dbReference type="EMBL" id="QAA30309.1"/>
    </source>
</evidence>
<dbReference type="Proteomes" id="UP000286268">
    <property type="component" value="Chromosome"/>
</dbReference>
<keyword evidence="1" id="KW-0812">Transmembrane</keyword>
<evidence type="ECO:0000256" key="1">
    <source>
        <dbReference type="SAM" id="Phobius"/>
    </source>
</evidence>
<protein>
    <submittedName>
        <fullName evidence="2">Uncharacterized protein</fullName>
    </submittedName>
</protein>
<feature type="transmembrane region" description="Helical" evidence="1">
    <location>
        <begin position="49"/>
        <end position="73"/>
    </location>
</feature>